<proteinExistence type="predicted"/>
<protein>
    <submittedName>
        <fullName evidence="2">Uncharacterized protein</fullName>
    </submittedName>
</protein>
<evidence type="ECO:0000313" key="2">
    <source>
        <dbReference type="EMBL" id="CAD7392859.1"/>
    </source>
</evidence>
<accession>A0A7R9GQH8</accession>
<name>A0A7R9GQH8_TIMCR</name>
<dbReference type="EMBL" id="OC316600">
    <property type="protein sequence ID" value="CAD7392859.1"/>
    <property type="molecule type" value="Genomic_DNA"/>
</dbReference>
<feature type="compositionally biased region" description="Low complexity" evidence="1">
    <location>
        <begin position="1"/>
        <end position="18"/>
    </location>
</feature>
<reference evidence="2" key="1">
    <citation type="submission" date="2020-11" db="EMBL/GenBank/DDBJ databases">
        <authorList>
            <person name="Tran Van P."/>
        </authorList>
    </citation>
    <scope>NUCLEOTIDE SEQUENCE</scope>
</reference>
<dbReference type="AlphaFoldDB" id="A0A7R9GQH8"/>
<evidence type="ECO:0000256" key="1">
    <source>
        <dbReference type="SAM" id="MobiDB-lite"/>
    </source>
</evidence>
<feature type="region of interest" description="Disordered" evidence="1">
    <location>
        <begin position="1"/>
        <end position="25"/>
    </location>
</feature>
<gene>
    <name evidence="2" type="ORF">TCEB3V08_LOCUS861</name>
</gene>
<organism evidence="2">
    <name type="scientific">Timema cristinae</name>
    <name type="common">Walking stick</name>
    <dbReference type="NCBI Taxonomy" id="61476"/>
    <lineage>
        <taxon>Eukaryota</taxon>
        <taxon>Metazoa</taxon>
        <taxon>Ecdysozoa</taxon>
        <taxon>Arthropoda</taxon>
        <taxon>Hexapoda</taxon>
        <taxon>Insecta</taxon>
        <taxon>Pterygota</taxon>
        <taxon>Neoptera</taxon>
        <taxon>Polyneoptera</taxon>
        <taxon>Phasmatodea</taxon>
        <taxon>Timematodea</taxon>
        <taxon>Timematoidea</taxon>
        <taxon>Timematidae</taxon>
        <taxon>Timema</taxon>
    </lineage>
</organism>
<sequence length="71" mass="8106">MSTVRQTVTTVQTQSSTSPGPLDNNLVEEDWETILKRKKNLTTTNRDSSPDLPVSAIQSLRELRRLRPFNH</sequence>